<gene>
    <name evidence="9" type="ORF">ACFSFX_14980</name>
</gene>
<dbReference type="Pfam" id="PF02416">
    <property type="entry name" value="TatA_B_E"/>
    <property type="match status" value="1"/>
</dbReference>
<accession>A0ABW4QAZ8</accession>
<evidence type="ECO:0000313" key="10">
    <source>
        <dbReference type="Proteomes" id="UP001597307"/>
    </source>
</evidence>
<evidence type="ECO:0000256" key="6">
    <source>
        <dbReference type="ARBA" id="ARBA00023010"/>
    </source>
</evidence>
<evidence type="ECO:0000256" key="7">
    <source>
        <dbReference type="ARBA" id="ARBA00023136"/>
    </source>
</evidence>
<organism evidence="9 10">
    <name type="scientific">Arthrobacter flavus</name>
    <dbReference type="NCBI Taxonomy" id="95172"/>
    <lineage>
        <taxon>Bacteria</taxon>
        <taxon>Bacillati</taxon>
        <taxon>Actinomycetota</taxon>
        <taxon>Actinomycetes</taxon>
        <taxon>Micrococcales</taxon>
        <taxon>Micrococcaceae</taxon>
        <taxon>Arthrobacter</taxon>
    </lineage>
</organism>
<reference evidence="10" key="1">
    <citation type="journal article" date="2019" name="Int. J. Syst. Evol. Microbiol.">
        <title>The Global Catalogue of Microorganisms (GCM) 10K type strain sequencing project: providing services to taxonomists for standard genome sequencing and annotation.</title>
        <authorList>
            <consortium name="The Broad Institute Genomics Platform"/>
            <consortium name="The Broad Institute Genome Sequencing Center for Infectious Disease"/>
            <person name="Wu L."/>
            <person name="Ma J."/>
        </authorList>
    </citation>
    <scope>NUCLEOTIDE SEQUENCE [LARGE SCALE GENOMIC DNA]</scope>
    <source>
        <strain evidence="10">JCM 11496</strain>
    </source>
</reference>
<evidence type="ECO:0000256" key="2">
    <source>
        <dbReference type="ARBA" id="ARBA00022448"/>
    </source>
</evidence>
<keyword evidence="3" id="KW-0812">Transmembrane</keyword>
<sequence>MFGINGLEFLLLAVIAVMVLGPERLPEYAAQLGRLVKDLRRMASGAREQLREEVGPELDDVDWRKLDPRQYDPRRIIKEALIDDVQDAFKPVSGGAPNPEAPGSVTPPARSRPLPSVATSPRLGDGQLAPFDVEAT</sequence>
<evidence type="ECO:0000313" key="9">
    <source>
        <dbReference type="EMBL" id="MFD1847893.1"/>
    </source>
</evidence>
<comment type="subcellular location">
    <subcellularLocation>
        <location evidence="1">Membrane</location>
        <topology evidence="1">Single-pass membrane protein</topology>
    </subcellularLocation>
</comment>
<comment type="caution">
    <text evidence="9">The sequence shown here is derived from an EMBL/GenBank/DDBJ whole genome shotgun (WGS) entry which is preliminary data.</text>
</comment>
<keyword evidence="2" id="KW-0813">Transport</keyword>
<keyword evidence="7" id="KW-0472">Membrane</keyword>
<dbReference type="PRINTS" id="PR01506">
    <property type="entry name" value="TATBPROTEIN"/>
</dbReference>
<keyword evidence="4" id="KW-0653">Protein transport</keyword>
<keyword evidence="6" id="KW-0811">Translocation</keyword>
<dbReference type="InterPro" id="IPR003369">
    <property type="entry name" value="TatA/B/E"/>
</dbReference>
<keyword evidence="5" id="KW-1133">Transmembrane helix</keyword>
<name>A0ABW4QAZ8_9MICC</name>
<evidence type="ECO:0000256" key="8">
    <source>
        <dbReference type="SAM" id="MobiDB-lite"/>
    </source>
</evidence>
<dbReference type="Proteomes" id="UP001597307">
    <property type="component" value="Unassembled WGS sequence"/>
</dbReference>
<protein>
    <submittedName>
        <fullName evidence="9">Sec-independent translocase</fullName>
    </submittedName>
</protein>
<evidence type="ECO:0000256" key="5">
    <source>
        <dbReference type="ARBA" id="ARBA00022989"/>
    </source>
</evidence>
<evidence type="ECO:0000256" key="3">
    <source>
        <dbReference type="ARBA" id="ARBA00022692"/>
    </source>
</evidence>
<dbReference type="RefSeq" id="WP_343881372.1">
    <property type="nucleotide sequence ID" value="NZ_BAAAIJ010000056.1"/>
</dbReference>
<dbReference type="EMBL" id="JBHUGA010000061">
    <property type="protein sequence ID" value="MFD1847893.1"/>
    <property type="molecule type" value="Genomic_DNA"/>
</dbReference>
<evidence type="ECO:0000256" key="1">
    <source>
        <dbReference type="ARBA" id="ARBA00004167"/>
    </source>
</evidence>
<keyword evidence="10" id="KW-1185">Reference proteome</keyword>
<proteinExistence type="predicted"/>
<dbReference type="Gene3D" id="1.20.5.3310">
    <property type="match status" value="1"/>
</dbReference>
<evidence type="ECO:0000256" key="4">
    <source>
        <dbReference type="ARBA" id="ARBA00022927"/>
    </source>
</evidence>
<feature type="region of interest" description="Disordered" evidence="8">
    <location>
        <begin position="89"/>
        <end position="136"/>
    </location>
</feature>
<dbReference type="NCBIfam" id="NF002377">
    <property type="entry name" value="PRK01371.1-4"/>
    <property type="match status" value="1"/>
</dbReference>